<name>A0A2M8HAW9_9GAMM</name>
<gene>
    <name evidence="2" type="ORF">CUC44_08210</name>
</gene>
<evidence type="ECO:0000313" key="3">
    <source>
        <dbReference type="Proteomes" id="UP000232060"/>
    </source>
</evidence>
<reference evidence="2 3" key="1">
    <citation type="submission" date="2017-11" db="EMBL/GenBank/DDBJ databases">
        <title>Draft genome sequence of environmental isolate Aeromonas lusitania sp. nov. MDC 2473.</title>
        <authorList>
            <person name="Colston S.M."/>
            <person name="Navarro A."/>
            <person name="Martinez-Murcia A.J."/>
            <person name="Graf J."/>
        </authorList>
    </citation>
    <scope>NUCLEOTIDE SEQUENCE [LARGE SCALE GENOMIC DNA]</scope>
    <source>
        <strain evidence="2 3">MDC 2473</strain>
    </source>
</reference>
<dbReference type="RefSeq" id="WP_100859475.1">
    <property type="nucleotide sequence ID" value="NZ_PGCP01000011.1"/>
</dbReference>
<organism evidence="2 3">
    <name type="scientific">Aeromonas lusitana</name>
    <dbReference type="NCBI Taxonomy" id="931529"/>
    <lineage>
        <taxon>Bacteria</taxon>
        <taxon>Pseudomonadati</taxon>
        <taxon>Pseudomonadota</taxon>
        <taxon>Gammaproteobacteria</taxon>
        <taxon>Aeromonadales</taxon>
        <taxon>Aeromonadaceae</taxon>
        <taxon>Aeromonas</taxon>
    </lineage>
</organism>
<dbReference type="InterPro" id="IPR027417">
    <property type="entry name" value="P-loop_NTPase"/>
</dbReference>
<dbReference type="AlphaFoldDB" id="A0A2M8HAW9"/>
<dbReference type="Gene3D" id="3.40.50.300">
    <property type="entry name" value="P-loop containing nucleotide triphosphate hydrolases"/>
    <property type="match status" value="1"/>
</dbReference>
<proteinExistence type="predicted"/>
<protein>
    <submittedName>
        <fullName evidence="2">Transporter</fullName>
    </submittedName>
</protein>
<comment type="caution">
    <text evidence="2">The sequence shown here is derived from an EMBL/GenBank/DDBJ whole genome shotgun (WGS) entry which is preliminary data.</text>
</comment>
<dbReference type="InterPro" id="IPR049945">
    <property type="entry name" value="AAA_22"/>
</dbReference>
<accession>A0A2M8HAW9</accession>
<dbReference type="EMBL" id="PGCP01000011">
    <property type="protein sequence ID" value="PJC93727.1"/>
    <property type="molecule type" value="Genomic_DNA"/>
</dbReference>
<keyword evidence="3" id="KW-1185">Reference proteome</keyword>
<dbReference type="OrthoDB" id="5593847at2"/>
<dbReference type="Gene3D" id="6.10.20.30">
    <property type="match status" value="1"/>
</dbReference>
<feature type="domain" description="ORC1/DEAH AAA+ ATPase" evidence="1">
    <location>
        <begin position="132"/>
        <end position="278"/>
    </location>
</feature>
<dbReference type="SUPFAM" id="SSF52540">
    <property type="entry name" value="P-loop containing nucleoside triphosphate hydrolases"/>
    <property type="match status" value="1"/>
</dbReference>
<dbReference type="GO" id="GO:0016887">
    <property type="term" value="F:ATP hydrolysis activity"/>
    <property type="evidence" value="ECO:0007669"/>
    <property type="project" value="InterPro"/>
</dbReference>
<dbReference type="Pfam" id="PF13401">
    <property type="entry name" value="AAA_22"/>
    <property type="match status" value="1"/>
</dbReference>
<evidence type="ECO:0000259" key="1">
    <source>
        <dbReference type="Pfam" id="PF13401"/>
    </source>
</evidence>
<sequence>MTDEIRRGAIPQASYQEQQLPEYDDNPLISALPPIPGFQEVVAQLQVLPAFDPQEALLDGRVRAHAIARLLHGFFQPLTHHLELEGKISLMIRQGYIGRNPANGAWYTHLQNGYRRVEAEDLDAAVYQSVSSTASSLSLFGCSGCGKTRTLERILGMYPQALYHPEYNITQLTYLKVDCPIDGDLDELCLSFFNQVDRVLGTHYSRSHGRKKLGTKRLLASMCQIANLHALGVLIIDEVQNLNEARSGGAEKMHNFFVSLVNTIGVPIIQVGTHRASKFFQRTFRAARRISGLGSIRWDRLPRDEHWTRLLKRLWKYQWLREAAPLDEELEATMYELTQGVMDIVVKLFVLGQIRAIVTGVERITAPLLRKVFEDEFKPVHPMLAALRSGRPELVAKYDDLLMPEIEGRLISLSRSLDRVVPPKSLSPPADGKAKKLASLLEAIEIPLDITIPMADELVADHPSLPLATLVHKATAYLAQDRPKAPTISKVKRTEWGRLPQSDLRRLYADGPKGAVYDSFKKAGLVFDLQELLEKAG</sequence>
<evidence type="ECO:0000313" key="2">
    <source>
        <dbReference type="EMBL" id="PJC93727.1"/>
    </source>
</evidence>
<dbReference type="Proteomes" id="UP000232060">
    <property type="component" value="Unassembled WGS sequence"/>
</dbReference>